<gene>
    <name evidence="1" type="ORF">AKJ59_00610</name>
</gene>
<accession>A0A133VQI7</accession>
<organism evidence="1 2">
    <name type="scientific">candidate division MSBL1 archaeon SCGC-AAA385M02</name>
    <dbReference type="NCBI Taxonomy" id="1698287"/>
    <lineage>
        <taxon>Archaea</taxon>
        <taxon>Methanobacteriati</taxon>
        <taxon>Methanobacteriota</taxon>
        <taxon>candidate division MSBL1</taxon>
    </lineage>
</organism>
<feature type="non-terminal residue" evidence="1">
    <location>
        <position position="1"/>
    </location>
</feature>
<keyword evidence="2" id="KW-1185">Reference proteome</keyword>
<sequence length="94" mass="10509">NNFSGGGTEDTLTISHNLGYVPFAFVYMQNYDGVNGSTTTELYQLDWSTYGATYENYAEARIDSSNLVIAFKDTNSPSIVQLDGFWYIFHNPAT</sequence>
<dbReference type="AlphaFoldDB" id="A0A133VQI7"/>
<reference evidence="1 2" key="1">
    <citation type="journal article" date="2016" name="Sci. Rep.">
        <title>Metabolic traits of an uncultured archaeal lineage -MSBL1- from brine pools of the Red Sea.</title>
        <authorList>
            <person name="Mwirichia R."/>
            <person name="Alam I."/>
            <person name="Rashid M."/>
            <person name="Vinu M."/>
            <person name="Ba-Alawi W."/>
            <person name="Anthony Kamau A."/>
            <person name="Kamanda Ngugi D."/>
            <person name="Goker M."/>
            <person name="Klenk H.P."/>
            <person name="Bajic V."/>
            <person name="Stingl U."/>
        </authorList>
    </citation>
    <scope>NUCLEOTIDE SEQUENCE [LARGE SCALE GENOMIC DNA]</scope>
    <source>
        <strain evidence="1">SCGC-AAA385M02</strain>
    </source>
</reference>
<dbReference type="EMBL" id="LHYL01000007">
    <property type="protein sequence ID" value="KXB08715.1"/>
    <property type="molecule type" value="Genomic_DNA"/>
</dbReference>
<comment type="caution">
    <text evidence="1">The sequence shown here is derived from an EMBL/GenBank/DDBJ whole genome shotgun (WGS) entry which is preliminary data.</text>
</comment>
<proteinExistence type="predicted"/>
<evidence type="ECO:0000313" key="1">
    <source>
        <dbReference type="EMBL" id="KXB08715.1"/>
    </source>
</evidence>
<dbReference type="Proteomes" id="UP000070248">
    <property type="component" value="Unassembled WGS sequence"/>
</dbReference>
<protein>
    <submittedName>
        <fullName evidence="1">Uncharacterized protein</fullName>
    </submittedName>
</protein>
<name>A0A133VQI7_9EURY</name>
<evidence type="ECO:0000313" key="2">
    <source>
        <dbReference type="Proteomes" id="UP000070248"/>
    </source>
</evidence>